<evidence type="ECO:0000313" key="2">
    <source>
        <dbReference type="Proteomes" id="UP000829069"/>
    </source>
</evidence>
<geneLocation type="plasmid" evidence="1 2">
    <name>p1</name>
</geneLocation>
<keyword evidence="1" id="KW-0614">Plasmid</keyword>
<dbReference type="EMBL" id="CP093327">
    <property type="protein sequence ID" value="UNK47850.1"/>
    <property type="molecule type" value="Genomic_DNA"/>
</dbReference>
<reference evidence="1 2" key="1">
    <citation type="submission" date="2022-03" db="EMBL/GenBank/DDBJ databases">
        <title>Isotopic signatures of nitrous oxide derived from detoxification processes.</title>
        <authorList>
            <person name="Behrendt U."/>
            <person name="Buchen C."/>
            <person name="Well R."/>
            <person name="Ulrich A."/>
            <person name="Rohe L."/>
            <person name="Kolb S."/>
            <person name="Schloter M."/>
            <person name="Horn M.A."/>
            <person name="Augustin J."/>
        </authorList>
    </citation>
    <scope>NUCLEOTIDE SEQUENCE [LARGE SCALE GENOMIC DNA]</scope>
    <source>
        <strain evidence="1 2">S4-C24</strain>
        <plasmid evidence="1 2">p1</plasmid>
    </source>
</reference>
<proteinExistence type="predicted"/>
<gene>
    <name evidence="1" type="ORF">MNQ99_18420</name>
</gene>
<keyword evidence="2" id="KW-1185">Reference proteome</keyword>
<sequence>MFQTRRPPKLSKGEFSVTQAMRSLPDFSAEQAFHAASTAFRSLELPGGLSLDSLLKVIEKMRGKRIRVVSTDKLAGTAICGLWLPGRAQEWVFHPPTPWELQRQQFILHELAHMILGHDALPSAGTVLKAGLRELSPEIVRRALMRTEFRTVEEATAEYLADLLADALRVGPGEPGAFEQVFG</sequence>
<name>A0ABY3WC13_9MICC</name>
<accession>A0ABY3WC13</accession>
<organism evidence="1 2">
    <name type="scientific">Arthrobacter sulfonylureivorans</name>
    <dbReference type="NCBI Taxonomy" id="2486855"/>
    <lineage>
        <taxon>Bacteria</taxon>
        <taxon>Bacillati</taxon>
        <taxon>Actinomycetota</taxon>
        <taxon>Actinomycetes</taxon>
        <taxon>Micrococcales</taxon>
        <taxon>Micrococcaceae</taxon>
        <taxon>Arthrobacter</taxon>
    </lineage>
</organism>
<dbReference type="Proteomes" id="UP000829069">
    <property type="component" value="Plasmid p1"/>
</dbReference>
<protein>
    <submittedName>
        <fullName evidence="1">ImmA/IrrE family metallo-endopeptidase</fullName>
    </submittedName>
</protein>
<evidence type="ECO:0000313" key="1">
    <source>
        <dbReference type="EMBL" id="UNK47850.1"/>
    </source>
</evidence>
<dbReference type="RefSeq" id="WP_241915548.1">
    <property type="nucleotide sequence ID" value="NZ_CP093327.1"/>
</dbReference>